<comment type="caution">
    <text evidence="10">The sequence shown here is derived from an EMBL/GenBank/DDBJ whole genome shotgun (WGS) entry which is preliminary data.</text>
</comment>
<keyword evidence="5" id="KW-0029">Amino-acid transport</keyword>
<keyword evidence="3" id="KW-0813">Transport</keyword>
<organism evidence="10 11">
    <name type="scientific">Rhododendron simsii</name>
    <name type="common">Sims's rhododendron</name>
    <dbReference type="NCBI Taxonomy" id="118357"/>
    <lineage>
        <taxon>Eukaryota</taxon>
        <taxon>Viridiplantae</taxon>
        <taxon>Streptophyta</taxon>
        <taxon>Embryophyta</taxon>
        <taxon>Tracheophyta</taxon>
        <taxon>Spermatophyta</taxon>
        <taxon>Magnoliopsida</taxon>
        <taxon>eudicotyledons</taxon>
        <taxon>Gunneridae</taxon>
        <taxon>Pentapetalae</taxon>
        <taxon>asterids</taxon>
        <taxon>Ericales</taxon>
        <taxon>Ericaceae</taxon>
        <taxon>Ericoideae</taxon>
        <taxon>Rhodoreae</taxon>
        <taxon>Rhododendron</taxon>
    </lineage>
</organism>
<dbReference type="EMBL" id="WJXA01000003">
    <property type="protein sequence ID" value="KAF7149010.1"/>
    <property type="molecule type" value="Genomic_DNA"/>
</dbReference>
<dbReference type="PANTHER" id="PTHR33228">
    <property type="entry name" value="PROTEIN GLUTAMINE DUMPER 4-RELATED"/>
    <property type="match status" value="1"/>
</dbReference>
<dbReference type="OrthoDB" id="1930784at2759"/>
<dbReference type="GO" id="GO:0080143">
    <property type="term" value="P:regulation of amino acid export"/>
    <property type="evidence" value="ECO:0007669"/>
    <property type="project" value="InterPro"/>
</dbReference>
<evidence type="ECO:0000256" key="2">
    <source>
        <dbReference type="ARBA" id="ARBA00009977"/>
    </source>
</evidence>
<keyword evidence="11" id="KW-1185">Reference proteome</keyword>
<comment type="subcellular location">
    <subcellularLocation>
        <location evidence="1">Membrane</location>
        <topology evidence="1">Single-pass membrane protein</topology>
    </subcellularLocation>
</comment>
<name>A0A834LUH6_RHOSS</name>
<evidence type="ECO:0000313" key="10">
    <source>
        <dbReference type="EMBL" id="KAF7149010.1"/>
    </source>
</evidence>
<feature type="region of interest" description="Disordered" evidence="8">
    <location>
        <begin position="1"/>
        <end position="30"/>
    </location>
</feature>
<evidence type="ECO:0000256" key="9">
    <source>
        <dbReference type="SAM" id="Phobius"/>
    </source>
</evidence>
<feature type="compositionally biased region" description="Low complexity" evidence="8">
    <location>
        <begin position="1"/>
        <end position="19"/>
    </location>
</feature>
<comment type="similarity">
    <text evidence="2">Belongs to the GLUTAMINE DUMPER 1 (TC 9.B.60) family.</text>
</comment>
<dbReference type="Proteomes" id="UP000626092">
    <property type="component" value="Unassembled WGS sequence"/>
</dbReference>
<gene>
    <name evidence="10" type="ORF">RHSIM_Rhsim03G0107600</name>
</gene>
<dbReference type="GO" id="GO:0016020">
    <property type="term" value="C:membrane"/>
    <property type="evidence" value="ECO:0007669"/>
    <property type="project" value="UniProtKB-SubCell"/>
</dbReference>
<reference evidence="10" key="1">
    <citation type="submission" date="2019-11" db="EMBL/GenBank/DDBJ databases">
        <authorList>
            <person name="Liu Y."/>
            <person name="Hou J."/>
            <person name="Li T.-Q."/>
            <person name="Guan C.-H."/>
            <person name="Wu X."/>
            <person name="Wu H.-Z."/>
            <person name="Ling F."/>
            <person name="Zhang R."/>
            <person name="Shi X.-G."/>
            <person name="Ren J.-P."/>
            <person name="Chen E.-F."/>
            <person name="Sun J.-M."/>
        </authorList>
    </citation>
    <scope>NUCLEOTIDE SEQUENCE</scope>
    <source>
        <strain evidence="10">Adult_tree_wgs_1</strain>
        <tissue evidence="10">Leaves</tissue>
    </source>
</reference>
<evidence type="ECO:0000313" key="11">
    <source>
        <dbReference type="Proteomes" id="UP000626092"/>
    </source>
</evidence>
<evidence type="ECO:0000256" key="3">
    <source>
        <dbReference type="ARBA" id="ARBA00022448"/>
    </source>
</evidence>
<keyword evidence="7 9" id="KW-0472">Membrane</keyword>
<evidence type="ECO:0000256" key="6">
    <source>
        <dbReference type="ARBA" id="ARBA00022989"/>
    </source>
</evidence>
<dbReference type="InterPro" id="IPR040359">
    <property type="entry name" value="GDU"/>
</dbReference>
<dbReference type="PANTHER" id="PTHR33228:SF49">
    <property type="entry name" value="PROTEIN GLUTAMINE DUMPER 5"/>
    <property type="match status" value="1"/>
</dbReference>
<feature type="transmembrane region" description="Helical" evidence="9">
    <location>
        <begin position="37"/>
        <end position="59"/>
    </location>
</feature>
<evidence type="ECO:0000256" key="7">
    <source>
        <dbReference type="ARBA" id="ARBA00023136"/>
    </source>
</evidence>
<evidence type="ECO:0000256" key="4">
    <source>
        <dbReference type="ARBA" id="ARBA00022692"/>
    </source>
</evidence>
<dbReference type="GO" id="GO:0006865">
    <property type="term" value="P:amino acid transport"/>
    <property type="evidence" value="ECO:0007669"/>
    <property type="project" value="UniProtKB-KW"/>
</dbReference>
<evidence type="ECO:0000256" key="5">
    <source>
        <dbReference type="ARBA" id="ARBA00022970"/>
    </source>
</evidence>
<dbReference type="AlphaFoldDB" id="A0A834LUH6"/>
<sequence>MITVSSLNTASSTTTTTTPIFPPPATAQRSPWHSPTLYLFSGLAAMLCLIALALLILFCSFRIRRLSRWYENGGRDLEASDNEKAANSVKALPGFEEKYLVIMAGDVNPTFLATPVNLSLSTRPSPDPTPSLSLLTHRHSYSILSTSRRSHTNSLALSNAGNSFSFSFPFSIDAGVVSNPHPNPITRFRPLPLYSVVARVGLDSHFAATIVSSLIISHSQFGCDIFVDEAARWWRPWRRGGRPHRILLLQNVAVKAQELGVPGAEGGDVLRCLKELYLSPTHITIQPISTLNRLKPRTNPPHRDIVFPLIVDFHKRSRRFVALAGLD</sequence>
<evidence type="ECO:0000256" key="1">
    <source>
        <dbReference type="ARBA" id="ARBA00004167"/>
    </source>
</evidence>
<protein>
    <submittedName>
        <fullName evidence="10">Uncharacterized protein</fullName>
    </submittedName>
</protein>
<evidence type="ECO:0000256" key="8">
    <source>
        <dbReference type="SAM" id="MobiDB-lite"/>
    </source>
</evidence>
<proteinExistence type="inferred from homology"/>
<keyword evidence="4 9" id="KW-0812">Transmembrane</keyword>
<keyword evidence="6 9" id="KW-1133">Transmembrane helix</keyword>
<accession>A0A834LUH6</accession>